<name>A0A833ZZ97_9CHIR</name>
<evidence type="ECO:0000313" key="2">
    <source>
        <dbReference type="EMBL" id="KAF6099856.1"/>
    </source>
</evidence>
<dbReference type="Proteomes" id="UP000664940">
    <property type="component" value="Unassembled WGS sequence"/>
</dbReference>
<dbReference type="AlphaFoldDB" id="A0A833ZZ97"/>
<sequence>MPPAGDKSSRTRATESYLQHPAPSPVLSSVRTAQGVPAAQAPRRWPVAELESHSTAPVSPSSHPPGPGFRPVLLLPLPSALTLRDPSLMQASYSVVRSHDQSFPWACTVLVLAPGWRTQLGAGQGGVAFTRWSHQGPLPCLNATTVSDLSAYAISRHLGRCANPFWGLEMCHLQAF</sequence>
<gene>
    <name evidence="2" type="ORF">HJG60_011583</name>
</gene>
<accession>A0A833ZZ97</accession>
<protein>
    <submittedName>
        <fullName evidence="2">Uncharacterized protein</fullName>
    </submittedName>
</protein>
<reference evidence="2 3" key="1">
    <citation type="journal article" date="2020" name="Nature">
        <title>Six reference-quality genomes reveal evolution of bat adaptations.</title>
        <authorList>
            <person name="Jebb D."/>
            <person name="Huang Z."/>
            <person name="Pippel M."/>
            <person name="Hughes G.M."/>
            <person name="Lavrichenko K."/>
            <person name="Devanna P."/>
            <person name="Winkler S."/>
            <person name="Jermiin L.S."/>
            <person name="Skirmuntt E.C."/>
            <person name="Katzourakis A."/>
            <person name="Burkitt-Gray L."/>
            <person name="Ray D.A."/>
            <person name="Sullivan K.A.M."/>
            <person name="Roscito J.G."/>
            <person name="Kirilenko B.M."/>
            <person name="Davalos L.M."/>
            <person name="Corthals A.P."/>
            <person name="Power M.L."/>
            <person name="Jones G."/>
            <person name="Ransome R.D."/>
            <person name="Dechmann D.K.N."/>
            <person name="Locatelli A.G."/>
            <person name="Puechmaille S.J."/>
            <person name="Fedrigo O."/>
            <person name="Jarvis E.D."/>
            <person name="Hiller M."/>
            <person name="Vernes S.C."/>
            <person name="Myers E.W."/>
            <person name="Teeling E.C."/>
        </authorList>
    </citation>
    <scope>NUCLEOTIDE SEQUENCE [LARGE SCALE GENOMIC DNA]</scope>
    <source>
        <strain evidence="2">Bat1K_MPI-CBG_1</strain>
    </source>
</reference>
<feature type="region of interest" description="Disordered" evidence="1">
    <location>
        <begin position="1"/>
        <end position="65"/>
    </location>
</feature>
<comment type="caution">
    <text evidence="2">The sequence shown here is derived from an EMBL/GenBank/DDBJ whole genome shotgun (WGS) entry which is preliminary data.</text>
</comment>
<organism evidence="2 3">
    <name type="scientific">Phyllostomus discolor</name>
    <name type="common">pale spear-nosed bat</name>
    <dbReference type="NCBI Taxonomy" id="89673"/>
    <lineage>
        <taxon>Eukaryota</taxon>
        <taxon>Metazoa</taxon>
        <taxon>Chordata</taxon>
        <taxon>Craniata</taxon>
        <taxon>Vertebrata</taxon>
        <taxon>Euteleostomi</taxon>
        <taxon>Mammalia</taxon>
        <taxon>Eutheria</taxon>
        <taxon>Laurasiatheria</taxon>
        <taxon>Chiroptera</taxon>
        <taxon>Yangochiroptera</taxon>
        <taxon>Phyllostomidae</taxon>
        <taxon>Phyllostominae</taxon>
        <taxon>Phyllostomus</taxon>
    </lineage>
</organism>
<proteinExistence type="predicted"/>
<evidence type="ECO:0000256" key="1">
    <source>
        <dbReference type="SAM" id="MobiDB-lite"/>
    </source>
</evidence>
<dbReference type="EMBL" id="JABVXQ010000007">
    <property type="protein sequence ID" value="KAF6099856.1"/>
    <property type="molecule type" value="Genomic_DNA"/>
</dbReference>
<evidence type="ECO:0000313" key="3">
    <source>
        <dbReference type="Proteomes" id="UP000664940"/>
    </source>
</evidence>